<protein>
    <submittedName>
        <fullName evidence="4">DUF4974 domain-containing protein</fullName>
    </submittedName>
</protein>
<dbReference type="EMBL" id="CP042436">
    <property type="protein sequence ID" value="QEC62074.1"/>
    <property type="molecule type" value="Genomic_DNA"/>
</dbReference>
<evidence type="ECO:0000313" key="4">
    <source>
        <dbReference type="EMBL" id="QEC62074.1"/>
    </source>
</evidence>
<dbReference type="Pfam" id="PF16344">
    <property type="entry name" value="FecR_C"/>
    <property type="match status" value="1"/>
</dbReference>
<dbReference type="PANTHER" id="PTHR30273">
    <property type="entry name" value="PERIPLASMIC SIGNAL SENSOR AND SIGMA FACTOR ACTIVATOR FECR-RELATED"/>
    <property type="match status" value="1"/>
</dbReference>
<dbReference type="InterPro" id="IPR006860">
    <property type="entry name" value="FecR"/>
</dbReference>
<dbReference type="PANTHER" id="PTHR30273:SF2">
    <property type="entry name" value="PROTEIN FECR"/>
    <property type="match status" value="1"/>
</dbReference>
<reference evidence="4 5" key="1">
    <citation type="journal article" date="2017" name="Curr. Microbiol.">
        <title>Mucilaginibacter ginsenosidivorans sp. nov., Isolated from Soil of Ginseng Field.</title>
        <authorList>
            <person name="Kim M.M."/>
            <person name="Siddiqi M.Z."/>
            <person name="Im W.T."/>
        </authorList>
    </citation>
    <scope>NUCLEOTIDE SEQUENCE [LARGE SCALE GENOMIC DNA]</scope>
    <source>
        <strain evidence="4 5">Gsoil 3017</strain>
    </source>
</reference>
<accession>A0A5B8USU9</accession>
<organism evidence="4 5">
    <name type="scientific">Mucilaginibacter ginsenosidivorans</name>
    <dbReference type="NCBI Taxonomy" id="398053"/>
    <lineage>
        <taxon>Bacteria</taxon>
        <taxon>Pseudomonadati</taxon>
        <taxon>Bacteroidota</taxon>
        <taxon>Sphingobacteriia</taxon>
        <taxon>Sphingobacteriales</taxon>
        <taxon>Sphingobacteriaceae</taxon>
        <taxon>Mucilaginibacter</taxon>
    </lineage>
</organism>
<keyword evidence="1" id="KW-1133">Transmembrane helix</keyword>
<feature type="domain" description="Protein FecR C-terminal" evidence="3">
    <location>
        <begin position="313"/>
        <end position="382"/>
    </location>
</feature>
<dbReference type="InterPro" id="IPR012373">
    <property type="entry name" value="Ferrdict_sens_TM"/>
</dbReference>
<dbReference type="Gene3D" id="3.55.50.30">
    <property type="match status" value="1"/>
</dbReference>
<dbReference type="Pfam" id="PF04773">
    <property type="entry name" value="FecR"/>
    <property type="match status" value="1"/>
</dbReference>
<sequence>MNRERIYILISKFRDNTASEAEKEELLNWYRQKAYQDAEFPESEDAVGDFMLSRLNREIRPVRRSMPYVRWLAAASVVVVLGVSWLLVSKFTGGADKNRIALVPKNDIPPGRNKAVLTLADGSKISLTDAGNGEIANQNGIQVTKSADGQLVYTIKPSQDQNTAPGSAGTTQLHSFNTIETPKGGQYQVVLPDGSKVWLNAFSSLKFPVNFNAVKERRVELKGEAYFEVVHNDAMPFRVVTDKQVVEDIGTRFDINAYDDEANSKTSLLQGKVRIIADGRSALLNPGQQATVANGIKISEVNTEQVIAWKNGYFNFDDEKLENIMKSVSRWYVVDVVFEDDNLKSETYGAITTRFANISTLLNIMEQTGDAKFTIEGSTIKISKKKSHPDKTN</sequence>
<dbReference type="AlphaFoldDB" id="A0A5B8USU9"/>
<feature type="domain" description="FecR protein" evidence="2">
    <location>
        <begin position="178"/>
        <end position="274"/>
    </location>
</feature>
<proteinExistence type="predicted"/>
<feature type="transmembrane region" description="Helical" evidence="1">
    <location>
        <begin position="68"/>
        <end position="88"/>
    </location>
</feature>
<name>A0A5B8USU9_9SPHI</name>
<keyword evidence="5" id="KW-1185">Reference proteome</keyword>
<gene>
    <name evidence="4" type="ORF">FRZ54_05555</name>
</gene>
<evidence type="ECO:0000313" key="5">
    <source>
        <dbReference type="Proteomes" id="UP000321479"/>
    </source>
</evidence>
<dbReference type="GO" id="GO:0016989">
    <property type="term" value="F:sigma factor antagonist activity"/>
    <property type="evidence" value="ECO:0007669"/>
    <property type="project" value="TreeGrafter"/>
</dbReference>
<evidence type="ECO:0000259" key="2">
    <source>
        <dbReference type="Pfam" id="PF04773"/>
    </source>
</evidence>
<dbReference type="InterPro" id="IPR032508">
    <property type="entry name" value="FecR_C"/>
</dbReference>
<dbReference type="Proteomes" id="UP000321479">
    <property type="component" value="Chromosome"/>
</dbReference>
<evidence type="ECO:0000259" key="3">
    <source>
        <dbReference type="Pfam" id="PF16344"/>
    </source>
</evidence>
<evidence type="ECO:0000256" key="1">
    <source>
        <dbReference type="SAM" id="Phobius"/>
    </source>
</evidence>
<dbReference type="OrthoDB" id="1099963at2"/>
<dbReference type="Gene3D" id="2.60.120.1440">
    <property type="match status" value="1"/>
</dbReference>
<dbReference type="RefSeq" id="WP_147030651.1">
    <property type="nucleotide sequence ID" value="NZ_CP042436.1"/>
</dbReference>
<keyword evidence="1" id="KW-0472">Membrane</keyword>
<dbReference type="KEGG" id="mgin:FRZ54_05555"/>
<keyword evidence="1" id="KW-0812">Transmembrane</keyword>